<dbReference type="EMBL" id="QFPP01000007">
    <property type="protein sequence ID" value="PZQ77948.1"/>
    <property type="molecule type" value="Genomic_DNA"/>
</dbReference>
<proteinExistence type="predicted"/>
<accession>A0A2W5QKZ8</accession>
<name>A0A2W5QKZ8_VARPD</name>
<evidence type="ECO:0000256" key="1">
    <source>
        <dbReference type="SAM" id="Coils"/>
    </source>
</evidence>
<evidence type="ECO:0000313" key="3">
    <source>
        <dbReference type="Proteomes" id="UP000249135"/>
    </source>
</evidence>
<evidence type="ECO:0008006" key="4">
    <source>
        <dbReference type="Google" id="ProtNLM"/>
    </source>
</evidence>
<dbReference type="Pfam" id="PF23899">
    <property type="entry name" value="SU10_portal"/>
    <property type="match status" value="1"/>
</dbReference>
<sequence>MTDEDLLSHLQAQEDDSSAFVWGELSEQRRAALQEYFRAPYGNEEEGWSAIVTSEVQDTIEWILPDLLEMFTSNDKAVEFEPNREKDVAGAAQATDSCNYVFYKQNNGFLILYTAFKDALQLKNCAVHWRKETRRDRDVQVLRGINEMQLTLALEQAGEGAKIEAATPVQQIPMMDPLTQGPAIDPGTGTPIVTTIYDARISHVVERRVVRVEAFEPENLLVQREWKSPLLDECPYVARILPVTLSDLRQMGFDEVTAEDLAASPDSAMSTDATYRDARAGAGDEVFRNVAEVDSEDESLTRGYLRIEYVLVDFDGDGIAERRCVYRLRDRILSNDECGQVQIATASPVLVQHRWEGMSIAEMVSDLQKIKTDLTRAVMNNATMAVSPRKTVLTTPDGAPLADVDDLLDSRPGGIQRMRQAGAVTYDTTPWVGHQMFPLLEYVDQMGERRTGVSKMQQGIDPNALRTDRTAYEAGQLTSAAQKRIKLIARILAEILMKPVFQGILKLLTEGDMERLAFRLRGEFVEFDPNEWRDRYDMTSNVGLGTGDAPKQHAMLMGILQNQMGIAQSPFGPLLISPKKIYNTQAKLVENAGYKNVGDFWNDPGDAQVPQSGPPPQVLIEQAKMQHQGQLEQLKLQFQAKEGELKRQQDAQLELVRAQAQQATDANRQEMEARQHQLRLQQEAELQALRSQYDDVRHQREMDFRWQVEQLKAATDLKKAEYAATKAADPATTNTAAAEIQADVTQP</sequence>
<organism evidence="2 3">
    <name type="scientific">Variovorax paradoxus</name>
    <dbReference type="NCBI Taxonomy" id="34073"/>
    <lineage>
        <taxon>Bacteria</taxon>
        <taxon>Pseudomonadati</taxon>
        <taxon>Pseudomonadota</taxon>
        <taxon>Betaproteobacteria</taxon>
        <taxon>Burkholderiales</taxon>
        <taxon>Comamonadaceae</taxon>
        <taxon>Variovorax</taxon>
    </lineage>
</organism>
<dbReference type="AlphaFoldDB" id="A0A2W5QKZ8"/>
<dbReference type="InterPro" id="IPR056909">
    <property type="entry name" value="SU10_portal"/>
</dbReference>
<comment type="caution">
    <text evidence="2">The sequence shown here is derived from an EMBL/GenBank/DDBJ whole genome shotgun (WGS) entry which is preliminary data.</text>
</comment>
<gene>
    <name evidence="2" type="ORF">DI563_01965</name>
</gene>
<feature type="coiled-coil region" evidence="1">
    <location>
        <begin position="624"/>
        <end position="651"/>
    </location>
</feature>
<evidence type="ECO:0000313" key="2">
    <source>
        <dbReference type="EMBL" id="PZQ77948.1"/>
    </source>
</evidence>
<protein>
    <recommendedName>
        <fullName evidence="4">Portal protein</fullName>
    </recommendedName>
</protein>
<reference evidence="2 3" key="1">
    <citation type="submission" date="2017-08" db="EMBL/GenBank/DDBJ databases">
        <title>Infants hospitalized years apart are colonized by the same room-sourced microbial strains.</title>
        <authorList>
            <person name="Brooks B."/>
            <person name="Olm M.R."/>
            <person name="Firek B.A."/>
            <person name="Baker R."/>
            <person name="Thomas B.C."/>
            <person name="Morowitz M.J."/>
            <person name="Banfield J.F."/>
        </authorList>
    </citation>
    <scope>NUCLEOTIDE SEQUENCE [LARGE SCALE GENOMIC DNA]</scope>
    <source>
        <strain evidence="2">S2_005_003_R2_41</strain>
    </source>
</reference>
<keyword evidence="1" id="KW-0175">Coiled coil</keyword>
<dbReference type="Proteomes" id="UP000249135">
    <property type="component" value="Unassembled WGS sequence"/>
</dbReference>